<accession>A0A9P7G4S3</accession>
<evidence type="ECO:0000313" key="4">
    <source>
        <dbReference type="Proteomes" id="UP000775547"/>
    </source>
</evidence>
<feature type="compositionally biased region" description="Polar residues" evidence="1">
    <location>
        <begin position="1"/>
        <end position="36"/>
    </location>
</feature>
<feature type="non-terminal residue" evidence="3">
    <location>
        <position position="287"/>
    </location>
</feature>
<feature type="region of interest" description="Disordered" evidence="1">
    <location>
        <begin position="69"/>
        <end position="168"/>
    </location>
</feature>
<dbReference type="OrthoDB" id="2527908at2759"/>
<dbReference type="AlphaFoldDB" id="A0A9P7G4S3"/>
<reference evidence="3" key="1">
    <citation type="submission" date="2020-07" db="EMBL/GenBank/DDBJ databases">
        <authorList>
            <person name="Nieuwenhuis M."/>
            <person name="Van De Peppel L.J.J."/>
        </authorList>
    </citation>
    <scope>NUCLEOTIDE SEQUENCE</scope>
    <source>
        <strain evidence="3">AP01</strain>
        <tissue evidence="3">Mycelium</tissue>
    </source>
</reference>
<feature type="transmembrane region" description="Helical" evidence="2">
    <location>
        <begin position="40"/>
        <end position="63"/>
    </location>
</feature>
<keyword evidence="2" id="KW-0472">Membrane</keyword>
<evidence type="ECO:0000256" key="2">
    <source>
        <dbReference type="SAM" id="Phobius"/>
    </source>
</evidence>
<keyword evidence="2" id="KW-1133">Transmembrane helix</keyword>
<proteinExistence type="predicted"/>
<keyword evidence="4" id="KW-1185">Reference proteome</keyword>
<feature type="region of interest" description="Disordered" evidence="1">
    <location>
        <begin position="1"/>
        <end position="37"/>
    </location>
</feature>
<name>A0A9P7G4S3_9AGAR</name>
<evidence type="ECO:0000256" key="1">
    <source>
        <dbReference type="SAM" id="MobiDB-lite"/>
    </source>
</evidence>
<reference evidence="3" key="2">
    <citation type="submission" date="2021-10" db="EMBL/GenBank/DDBJ databases">
        <title>Phylogenomics reveals ancestral predisposition of the termite-cultivated fungus Termitomyces towards a domesticated lifestyle.</title>
        <authorList>
            <person name="Auxier B."/>
            <person name="Grum-Grzhimaylo A."/>
            <person name="Cardenas M.E."/>
            <person name="Lodge J.D."/>
            <person name="Laessoe T."/>
            <person name="Pedersen O."/>
            <person name="Smith M.E."/>
            <person name="Kuyper T.W."/>
            <person name="Franco-Molano E.A."/>
            <person name="Baroni T.J."/>
            <person name="Aanen D.K."/>
        </authorList>
    </citation>
    <scope>NUCLEOTIDE SEQUENCE</scope>
    <source>
        <strain evidence="3">AP01</strain>
        <tissue evidence="3">Mycelium</tissue>
    </source>
</reference>
<protein>
    <submittedName>
        <fullName evidence="3">Uncharacterized protein</fullName>
    </submittedName>
</protein>
<keyword evidence="2" id="KW-0812">Transmembrane</keyword>
<sequence>ASDTTCPSRLSSGGVTPSTTTNSMDSENPHTSTGANKTPIIVGVCAPIVVLALLGLALFFTLLRRKRKQSAKNEYLEPRQFRETGNMNDTTDGSATSLLHSEPTKPSKFEHRADSNSAVVLITNTSTSPAPNTATSDPRSSHEPPSTPSTSSAAATIIPPARSPNSKMREGAGVAAVPTVVELPVPPASSTENSRWPWGAQLPSASIGPGEVVFQHTDARGVTIRELPPPCIRGLDIPSHKTGMIGSEFEGAITTAVGVVAVSGYGLAPAAGRICAPVDDTNREPPG</sequence>
<gene>
    <name evidence="3" type="ORF">DXG03_007298</name>
</gene>
<dbReference type="Proteomes" id="UP000775547">
    <property type="component" value="Unassembled WGS sequence"/>
</dbReference>
<comment type="caution">
    <text evidence="3">The sequence shown here is derived from an EMBL/GenBank/DDBJ whole genome shotgun (WGS) entry which is preliminary data.</text>
</comment>
<evidence type="ECO:0000313" key="3">
    <source>
        <dbReference type="EMBL" id="KAG5640762.1"/>
    </source>
</evidence>
<dbReference type="EMBL" id="JABCKV010000521">
    <property type="protein sequence ID" value="KAG5640762.1"/>
    <property type="molecule type" value="Genomic_DNA"/>
</dbReference>
<organism evidence="3 4">
    <name type="scientific">Asterophora parasitica</name>
    <dbReference type="NCBI Taxonomy" id="117018"/>
    <lineage>
        <taxon>Eukaryota</taxon>
        <taxon>Fungi</taxon>
        <taxon>Dikarya</taxon>
        <taxon>Basidiomycota</taxon>
        <taxon>Agaricomycotina</taxon>
        <taxon>Agaricomycetes</taxon>
        <taxon>Agaricomycetidae</taxon>
        <taxon>Agaricales</taxon>
        <taxon>Tricholomatineae</taxon>
        <taxon>Lyophyllaceae</taxon>
        <taxon>Asterophora</taxon>
    </lineage>
</organism>
<feature type="compositionally biased region" description="Low complexity" evidence="1">
    <location>
        <begin position="123"/>
        <end position="138"/>
    </location>
</feature>
<feature type="compositionally biased region" description="Basic and acidic residues" evidence="1">
    <location>
        <begin position="102"/>
        <end position="114"/>
    </location>
</feature>
<feature type="compositionally biased region" description="Polar residues" evidence="1">
    <location>
        <begin position="83"/>
        <end position="99"/>
    </location>
</feature>
<feature type="compositionally biased region" description="Low complexity" evidence="1">
    <location>
        <begin position="148"/>
        <end position="164"/>
    </location>
</feature>